<dbReference type="FunFam" id="1.10.10.10:FF:000001">
    <property type="entry name" value="LysR family transcriptional regulator"/>
    <property type="match status" value="1"/>
</dbReference>
<dbReference type="PANTHER" id="PTHR30126:SF100">
    <property type="entry name" value="LYSR-FAMILY TRANSCRIPTIONAL REGULATOR"/>
    <property type="match status" value="1"/>
</dbReference>
<evidence type="ECO:0000313" key="7">
    <source>
        <dbReference type="Proteomes" id="UP000295008"/>
    </source>
</evidence>
<dbReference type="OrthoDB" id="9803735at2"/>
<evidence type="ECO:0000256" key="1">
    <source>
        <dbReference type="ARBA" id="ARBA00009437"/>
    </source>
</evidence>
<keyword evidence="4" id="KW-0804">Transcription</keyword>
<dbReference type="SUPFAM" id="SSF46785">
    <property type="entry name" value="Winged helix' DNA-binding domain"/>
    <property type="match status" value="1"/>
</dbReference>
<proteinExistence type="inferred from homology"/>
<evidence type="ECO:0000256" key="3">
    <source>
        <dbReference type="ARBA" id="ARBA00023125"/>
    </source>
</evidence>
<comment type="caution">
    <text evidence="6">The sequence shown here is derived from an EMBL/GenBank/DDBJ whole genome shotgun (WGS) entry which is preliminary data.</text>
</comment>
<evidence type="ECO:0000256" key="2">
    <source>
        <dbReference type="ARBA" id="ARBA00023015"/>
    </source>
</evidence>
<feature type="domain" description="HTH lysR-type" evidence="5">
    <location>
        <begin position="1"/>
        <end position="58"/>
    </location>
</feature>
<reference evidence="6 7" key="1">
    <citation type="submission" date="2019-03" db="EMBL/GenBank/DDBJ databases">
        <title>Genomic Encyclopedia of Type Strains, Phase IV (KMG-IV): sequencing the most valuable type-strain genomes for metagenomic binning, comparative biology and taxonomic classification.</title>
        <authorList>
            <person name="Goeker M."/>
        </authorList>
    </citation>
    <scope>NUCLEOTIDE SEQUENCE [LARGE SCALE GENOMIC DNA]</scope>
    <source>
        <strain evidence="6 7">LX-B</strain>
    </source>
</reference>
<dbReference type="Gene3D" id="3.40.190.290">
    <property type="match status" value="1"/>
</dbReference>
<dbReference type="Proteomes" id="UP000295008">
    <property type="component" value="Unassembled WGS sequence"/>
</dbReference>
<organism evidence="6 7">
    <name type="scientific">Hydrogenispora ethanolica</name>
    <dbReference type="NCBI Taxonomy" id="1082276"/>
    <lineage>
        <taxon>Bacteria</taxon>
        <taxon>Bacillati</taxon>
        <taxon>Bacillota</taxon>
        <taxon>Hydrogenispora</taxon>
    </lineage>
</organism>
<dbReference type="Pfam" id="PF00126">
    <property type="entry name" value="HTH_1"/>
    <property type="match status" value="1"/>
</dbReference>
<dbReference type="RefSeq" id="WP_132012822.1">
    <property type="nucleotide sequence ID" value="NZ_SLUN01000003.1"/>
</dbReference>
<dbReference type="Gene3D" id="1.10.10.10">
    <property type="entry name" value="Winged helix-like DNA-binding domain superfamily/Winged helix DNA-binding domain"/>
    <property type="match status" value="1"/>
</dbReference>
<dbReference type="Pfam" id="PF03466">
    <property type="entry name" value="LysR_substrate"/>
    <property type="match status" value="1"/>
</dbReference>
<gene>
    <name evidence="6" type="ORF">EDC14_100366</name>
</gene>
<accession>A0A4R1S6Z6</accession>
<dbReference type="GO" id="GO:0003700">
    <property type="term" value="F:DNA-binding transcription factor activity"/>
    <property type="evidence" value="ECO:0007669"/>
    <property type="project" value="InterPro"/>
</dbReference>
<keyword evidence="3 6" id="KW-0238">DNA-binding</keyword>
<comment type="similarity">
    <text evidence="1">Belongs to the LysR transcriptional regulatory family.</text>
</comment>
<dbReference type="PROSITE" id="PS50931">
    <property type="entry name" value="HTH_LYSR"/>
    <property type="match status" value="1"/>
</dbReference>
<dbReference type="EMBL" id="SLUN01000003">
    <property type="protein sequence ID" value="TCL75135.1"/>
    <property type="molecule type" value="Genomic_DNA"/>
</dbReference>
<keyword evidence="7" id="KW-1185">Reference proteome</keyword>
<keyword evidence="2" id="KW-0805">Transcription regulation</keyword>
<dbReference type="AlphaFoldDB" id="A0A4R1S6Z6"/>
<dbReference type="GO" id="GO:0000976">
    <property type="term" value="F:transcription cis-regulatory region binding"/>
    <property type="evidence" value="ECO:0007669"/>
    <property type="project" value="TreeGrafter"/>
</dbReference>
<name>A0A4R1S6Z6_HYDET</name>
<dbReference type="InterPro" id="IPR036390">
    <property type="entry name" value="WH_DNA-bd_sf"/>
</dbReference>
<evidence type="ECO:0000313" key="6">
    <source>
        <dbReference type="EMBL" id="TCL75135.1"/>
    </source>
</evidence>
<dbReference type="InterPro" id="IPR000847">
    <property type="entry name" value="LysR_HTH_N"/>
</dbReference>
<dbReference type="PRINTS" id="PR00039">
    <property type="entry name" value="HTHLYSR"/>
</dbReference>
<evidence type="ECO:0000259" key="5">
    <source>
        <dbReference type="PROSITE" id="PS50931"/>
    </source>
</evidence>
<dbReference type="PANTHER" id="PTHR30126">
    <property type="entry name" value="HTH-TYPE TRANSCRIPTIONAL REGULATOR"/>
    <property type="match status" value="1"/>
</dbReference>
<dbReference type="InterPro" id="IPR036388">
    <property type="entry name" value="WH-like_DNA-bd_sf"/>
</dbReference>
<protein>
    <submittedName>
        <fullName evidence="6">DNA-binding transcriptional LysR family regulator</fullName>
    </submittedName>
</protein>
<dbReference type="CDD" id="cd05466">
    <property type="entry name" value="PBP2_LTTR_substrate"/>
    <property type="match status" value="1"/>
</dbReference>
<evidence type="ECO:0000256" key="4">
    <source>
        <dbReference type="ARBA" id="ARBA00023163"/>
    </source>
</evidence>
<sequence>MELKHLHTFRVLAKELSFSKAAETLNYAQSSVTAHIQALEDELGVPLFERLGKRVVLTAAGQRMVAAAQKMLSLADEIKSSVPGSEVPSGTLTIGAHESQCTYRLPPILREFRSRYPQVQLIFRPIISDRHSQELLIQGTLDAAFLLELAVKSDQLLVEPLVEERIVVLAHPQHRLARSERVSPTDLDGEAIFTTEQGCSYRQLFEQSLLAARVQPGAKIEFAGIEGIKQCVMAGLGITVLPEMTVAQEIARGQLAPLAWAGPDFQVFTQVAWHKDKWISPALRAFLEITRNTLRPNDRPMAANERIS</sequence>
<dbReference type="SUPFAM" id="SSF53850">
    <property type="entry name" value="Periplasmic binding protein-like II"/>
    <property type="match status" value="1"/>
</dbReference>
<dbReference type="InterPro" id="IPR005119">
    <property type="entry name" value="LysR_subst-bd"/>
</dbReference>